<name>A0AA86SK11_9FABA</name>
<dbReference type="Proteomes" id="UP001189624">
    <property type="component" value="Chromosome 6"/>
</dbReference>
<reference evidence="1" key="1">
    <citation type="submission" date="2023-10" db="EMBL/GenBank/DDBJ databases">
        <authorList>
            <person name="Domelevo Entfellner J.-B."/>
        </authorList>
    </citation>
    <scope>NUCLEOTIDE SEQUENCE</scope>
</reference>
<accession>A0AA86SK11</accession>
<evidence type="ECO:0000313" key="2">
    <source>
        <dbReference type="Proteomes" id="UP001189624"/>
    </source>
</evidence>
<dbReference type="EMBL" id="OY731403">
    <property type="protein sequence ID" value="CAJ1962823.1"/>
    <property type="molecule type" value="Genomic_DNA"/>
</dbReference>
<protein>
    <submittedName>
        <fullName evidence="1">Uncharacterized protein</fullName>
    </submittedName>
</protein>
<dbReference type="GO" id="GO:0006890">
    <property type="term" value="P:retrograde vesicle-mediated transport, Golgi to endoplasmic reticulum"/>
    <property type="evidence" value="ECO:0007669"/>
    <property type="project" value="InterPro"/>
</dbReference>
<dbReference type="GO" id="GO:0005484">
    <property type="term" value="F:SNAP receptor activity"/>
    <property type="evidence" value="ECO:0007669"/>
    <property type="project" value="InterPro"/>
</dbReference>
<dbReference type="GO" id="GO:0031201">
    <property type="term" value="C:SNARE complex"/>
    <property type="evidence" value="ECO:0007669"/>
    <property type="project" value="TreeGrafter"/>
</dbReference>
<dbReference type="Gramene" id="rna-AYBTSS11_LOCUS19450">
    <property type="protein sequence ID" value="CAJ1962823.1"/>
    <property type="gene ID" value="gene-AYBTSS11_LOCUS19450"/>
</dbReference>
<sequence length="396" mass="45889">MGRNVQENQEHIEAIAEYRRAKEEKISLSRLNAIIQYGLRFLNSFLFTLNLLAPQLASYPEVDYARQLLQSWKILIQMYQTSLLSGKGEEGMRRNVQENQEHIEAIAEYRRAKEEKISLSRLNAIVQDGLRFLDSFLFTLDLLAPQLPSYPEVDSARQLLQSWKILIQMYQTSLLNNFCGKGEEGMRRNVQENQEHIEAIAEYRRAKEEKISLSRLNAIVQDGLTFLDPFLFTLDLLAPQLPSYPEVDSARQLLQSWKTLIQMLNAIIQYGLRFLDSFLFTLDLLAPQLPSYPKVDSARQLLQLWKILIQMYQTSLLSGKGEEGMRRNVQENQEHIEAIAEYRRAKEEKISLSRLNAIVQDGLRFLDSFLFTLDLLAPQLPSYPEVDSARQLLQSE</sequence>
<dbReference type="GO" id="GO:0005783">
    <property type="term" value="C:endoplasmic reticulum"/>
    <property type="evidence" value="ECO:0007669"/>
    <property type="project" value="TreeGrafter"/>
</dbReference>
<dbReference type="InterPro" id="IPR005606">
    <property type="entry name" value="Sec20"/>
</dbReference>
<dbReference type="PANTHER" id="PTHR12825">
    <property type="entry name" value="BNIP1-RELATED"/>
    <property type="match status" value="1"/>
</dbReference>
<keyword evidence="2" id="KW-1185">Reference proteome</keyword>
<gene>
    <name evidence="1" type="ORF">AYBTSS11_LOCUS19450</name>
</gene>
<dbReference type="PANTHER" id="PTHR12825:SF0">
    <property type="entry name" value="VESICLE TRANSPORT PROTEIN SEC20"/>
    <property type="match status" value="1"/>
</dbReference>
<dbReference type="AlphaFoldDB" id="A0AA86SK11"/>
<evidence type="ECO:0000313" key="1">
    <source>
        <dbReference type="EMBL" id="CAJ1962823.1"/>
    </source>
</evidence>
<proteinExistence type="predicted"/>
<organism evidence="1 2">
    <name type="scientific">Sphenostylis stenocarpa</name>
    <dbReference type="NCBI Taxonomy" id="92480"/>
    <lineage>
        <taxon>Eukaryota</taxon>
        <taxon>Viridiplantae</taxon>
        <taxon>Streptophyta</taxon>
        <taxon>Embryophyta</taxon>
        <taxon>Tracheophyta</taxon>
        <taxon>Spermatophyta</taxon>
        <taxon>Magnoliopsida</taxon>
        <taxon>eudicotyledons</taxon>
        <taxon>Gunneridae</taxon>
        <taxon>Pentapetalae</taxon>
        <taxon>rosids</taxon>
        <taxon>fabids</taxon>
        <taxon>Fabales</taxon>
        <taxon>Fabaceae</taxon>
        <taxon>Papilionoideae</taxon>
        <taxon>50 kb inversion clade</taxon>
        <taxon>NPAAA clade</taxon>
        <taxon>indigoferoid/millettioid clade</taxon>
        <taxon>Phaseoleae</taxon>
        <taxon>Sphenostylis</taxon>
    </lineage>
</organism>